<dbReference type="InterPro" id="IPR036388">
    <property type="entry name" value="WH-like_DNA-bd_sf"/>
</dbReference>
<evidence type="ECO:0000256" key="1">
    <source>
        <dbReference type="ARBA" id="ARBA00023015"/>
    </source>
</evidence>
<dbReference type="PANTHER" id="PTHR30514">
    <property type="entry name" value="GLUCOKINASE"/>
    <property type="match status" value="1"/>
</dbReference>
<dbReference type="Gene3D" id="3.40.50.10490">
    <property type="entry name" value="Glucose-6-phosphate isomerase like protein, domain 1"/>
    <property type="match status" value="1"/>
</dbReference>
<dbReference type="InterPro" id="IPR009057">
    <property type="entry name" value="Homeodomain-like_sf"/>
</dbReference>
<evidence type="ECO:0000313" key="6">
    <source>
        <dbReference type="EMBL" id="HIY22328.1"/>
    </source>
</evidence>
<gene>
    <name evidence="6" type="ORF">H9841_10585</name>
</gene>
<dbReference type="GO" id="GO:0003677">
    <property type="term" value="F:DNA binding"/>
    <property type="evidence" value="ECO:0007669"/>
    <property type="project" value="UniProtKB-KW"/>
</dbReference>
<dbReference type="Pfam" id="PF01418">
    <property type="entry name" value="HTH_6"/>
    <property type="match status" value="1"/>
</dbReference>
<sequence length="283" mass="30996">MPFSNIFAQLDNEYYQLTSAEKRVADYVVAHQRQTQYMSISELAENCNVAEATISRFCRRMGYKGYSAFKLAVANSANGQGGASAGERALEEAGADGPFQELLETDVEAIIQTGRLNQPEQIHKAAEMLFKAKTVLCMGQGGSMIMAQEAAHLFGTILPGFFAVQDSHLQSIRCAQLSEEDVVFYFSYSGATRDLTDVLKLARERQAGVVLITRFPKSPAAVYADVVLQCGSNESPTQLGTVAARVAQLFLLDILFHEVCRLDPEGTAANRDRVARALSEKHL</sequence>
<dbReference type="AlphaFoldDB" id="A0A9D1YA64"/>
<dbReference type="InterPro" id="IPR001347">
    <property type="entry name" value="SIS_dom"/>
</dbReference>
<dbReference type="Pfam" id="PF01380">
    <property type="entry name" value="SIS"/>
    <property type="match status" value="1"/>
</dbReference>
<dbReference type="CDD" id="cd05013">
    <property type="entry name" value="SIS_RpiR"/>
    <property type="match status" value="1"/>
</dbReference>
<keyword evidence="3" id="KW-0804">Transcription</keyword>
<evidence type="ECO:0000259" key="5">
    <source>
        <dbReference type="PROSITE" id="PS51464"/>
    </source>
</evidence>
<protein>
    <submittedName>
        <fullName evidence="6">MurR/RpiR family transcriptional regulator</fullName>
    </submittedName>
</protein>
<comment type="caution">
    <text evidence="6">The sequence shown here is derived from an EMBL/GenBank/DDBJ whole genome shotgun (WGS) entry which is preliminary data.</text>
</comment>
<evidence type="ECO:0000256" key="3">
    <source>
        <dbReference type="ARBA" id="ARBA00023163"/>
    </source>
</evidence>
<evidence type="ECO:0000313" key="7">
    <source>
        <dbReference type="Proteomes" id="UP000823868"/>
    </source>
</evidence>
<dbReference type="InterPro" id="IPR035472">
    <property type="entry name" value="RpiR-like_SIS"/>
</dbReference>
<dbReference type="SUPFAM" id="SSF46689">
    <property type="entry name" value="Homeodomain-like"/>
    <property type="match status" value="1"/>
</dbReference>
<dbReference type="InterPro" id="IPR047640">
    <property type="entry name" value="RpiR-like"/>
</dbReference>
<dbReference type="EMBL" id="DXDX01000192">
    <property type="protein sequence ID" value="HIY22328.1"/>
    <property type="molecule type" value="Genomic_DNA"/>
</dbReference>
<dbReference type="GO" id="GO:0003700">
    <property type="term" value="F:DNA-binding transcription factor activity"/>
    <property type="evidence" value="ECO:0007669"/>
    <property type="project" value="InterPro"/>
</dbReference>
<dbReference type="PROSITE" id="PS51071">
    <property type="entry name" value="HTH_RPIR"/>
    <property type="match status" value="1"/>
</dbReference>
<reference evidence="6" key="2">
    <citation type="submission" date="2021-04" db="EMBL/GenBank/DDBJ databases">
        <authorList>
            <person name="Gilroy R."/>
        </authorList>
    </citation>
    <scope>NUCLEOTIDE SEQUENCE</scope>
    <source>
        <strain evidence="6">ChiBcec16_6824</strain>
    </source>
</reference>
<dbReference type="PROSITE" id="PS51464">
    <property type="entry name" value="SIS"/>
    <property type="match status" value="1"/>
</dbReference>
<dbReference type="Gene3D" id="1.10.10.10">
    <property type="entry name" value="Winged helix-like DNA-binding domain superfamily/Winged helix DNA-binding domain"/>
    <property type="match status" value="1"/>
</dbReference>
<dbReference type="GO" id="GO:0097367">
    <property type="term" value="F:carbohydrate derivative binding"/>
    <property type="evidence" value="ECO:0007669"/>
    <property type="project" value="InterPro"/>
</dbReference>
<keyword evidence="1" id="KW-0805">Transcription regulation</keyword>
<accession>A0A9D1YA64</accession>
<name>A0A9D1YA64_9FIRM</name>
<dbReference type="PANTHER" id="PTHR30514:SF1">
    <property type="entry name" value="HTH-TYPE TRANSCRIPTIONAL REGULATOR HEXR-RELATED"/>
    <property type="match status" value="1"/>
</dbReference>
<feature type="domain" description="HTH rpiR-type" evidence="4">
    <location>
        <begin position="4"/>
        <end position="80"/>
    </location>
</feature>
<dbReference type="InterPro" id="IPR046348">
    <property type="entry name" value="SIS_dom_sf"/>
</dbReference>
<reference evidence="6" key="1">
    <citation type="journal article" date="2021" name="PeerJ">
        <title>Extensive microbial diversity within the chicken gut microbiome revealed by metagenomics and culture.</title>
        <authorList>
            <person name="Gilroy R."/>
            <person name="Ravi A."/>
            <person name="Getino M."/>
            <person name="Pursley I."/>
            <person name="Horton D.L."/>
            <person name="Alikhan N.F."/>
            <person name="Baker D."/>
            <person name="Gharbi K."/>
            <person name="Hall N."/>
            <person name="Watson M."/>
            <person name="Adriaenssens E.M."/>
            <person name="Foster-Nyarko E."/>
            <person name="Jarju S."/>
            <person name="Secka A."/>
            <person name="Antonio M."/>
            <person name="Oren A."/>
            <person name="Chaudhuri R.R."/>
            <person name="La Ragione R."/>
            <person name="Hildebrand F."/>
            <person name="Pallen M.J."/>
        </authorList>
    </citation>
    <scope>NUCLEOTIDE SEQUENCE</scope>
    <source>
        <strain evidence="6">ChiBcec16_6824</strain>
    </source>
</reference>
<feature type="domain" description="SIS" evidence="5">
    <location>
        <begin position="125"/>
        <end position="265"/>
    </location>
</feature>
<dbReference type="Proteomes" id="UP000823868">
    <property type="component" value="Unassembled WGS sequence"/>
</dbReference>
<keyword evidence="2" id="KW-0238">DNA-binding</keyword>
<dbReference type="GO" id="GO:1901135">
    <property type="term" value="P:carbohydrate derivative metabolic process"/>
    <property type="evidence" value="ECO:0007669"/>
    <property type="project" value="InterPro"/>
</dbReference>
<organism evidence="6 7">
    <name type="scientific">Candidatus Flavonifractor merdigallinarum</name>
    <dbReference type="NCBI Taxonomy" id="2838589"/>
    <lineage>
        <taxon>Bacteria</taxon>
        <taxon>Bacillati</taxon>
        <taxon>Bacillota</taxon>
        <taxon>Clostridia</taxon>
        <taxon>Eubacteriales</taxon>
        <taxon>Oscillospiraceae</taxon>
        <taxon>Flavonifractor</taxon>
    </lineage>
</organism>
<dbReference type="InterPro" id="IPR000281">
    <property type="entry name" value="HTH_RpiR"/>
</dbReference>
<evidence type="ECO:0000256" key="2">
    <source>
        <dbReference type="ARBA" id="ARBA00023125"/>
    </source>
</evidence>
<proteinExistence type="predicted"/>
<dbReference type="SUPFAM" id="SSF53697">
    <property type="entry name" value="SIS domain"/>
    <property type="match status" value="1"/>
</dbReference>
<evidence type="ECO:0000259" key="4">
    <source>
        <dbReference type="PROSITE" id="PS51071"/>
    </source>
</evidence>